<evidence type="ECO:0000256" key="2">
    <source>
        <dbReference type="PROSITE-ProRule" id="PRU00703"/>
    </source>
</evidence>
<dbReference type="PANTHER" id="PTHR43080">
    <property type="entry name" value="CBS DOMAIN-CONTAINING PROTEIN CBSX3, MITOCHONDRIAL"/>
    <property type="match status" value="1"/>
</dbReference>
<gene>
    <name evidence="5" type="ORF">SAMN05444389_102305</name>
</gene>
<keyword evidence="6" id="KW-1185">Reference proteome</keyword>
<evidence type="ECO:0000313" key="5">
    <source>
        <dbReference type="EMBL" id="SHL94986.1"/>
    </source>
</evidence>
<evidence type="ECO:0000313" key="6">
    <source>
        <dbReference type="Proteomes" id="UP000184444"/>
    </source>
</evidence>
<reference evidence="6" key="1">
    <citation type="submission" date="2016-11" db="EMBL/GenBank/DDBJ databases">
        <authorList>
            <person name="Varghese N."/>
            <person name="Submissions S."/>
        </authorList>
    </citation>
    <scope>NUCLEOTIDE SEQUENCE [LARGE SCALE GENOMIC DNA]</scope>
    <source>
        <strain evidence="6">DSM 6637</strain>
    </source>
</reference>
<dbReference type="InterPro" id="IPR046342">
    <property type="entry name" value="CBS_dom_sf"/>
</dbReference>
<dbReference type="SUPFAM" id="SSF54631">
    <property type="entry name" value="CBS-domain pair"/>
    <property type="match status" value="1"/>
</dbReference>
<dbReference type="InterPro" id="IPR051257">
    <property type="entry name" value="Diverse_CBS-Domain"/>
</dbReference>
<dbReference type="Pfam" id="PF10335">
    <property type="entry name" value="DUF294_C"/>
    <property type="match status" value="1"/>
</dbReference>
<dbReference type="Gene3D" id="3.10.580.10">
    <property type="entry name" value="CBS-domain"/>
    <property type="match status" value="1"/>
</dbReference>
<feature type="domain" description="CBS" evidence="4">
    <location>
        <begin position="113"/>
        <end position="171"/>
    </location>
</feature>
<dbReference type="PROSITE" id="PS51371">
    <property type="entry name" value="CBS"/>
    <property type="match status" value="1"/>
</dbReference>
<protein>
    <submittedName>
        <fullName evidence="5">CBS domain-containing protein</fullName>
    </submittedName>
</protein>
<name>A0A1M7ETS3_9RHOB</name>
<dbReference type="AlphaFoldDB" id="A0A1M7ETS3"/>
<organism evidence="5 6">
    <name type="scientific">Paracoccus solventivorans</name>
    <dbReference type="NCBI Taxonomy" id="53463"/>
    <lineage>
        <taxon>Bacteria</taxon>
        <taxon>Pseudomonadati</taxon>
        <taxon>Pseudomonadota</taxon>
        <taxon>Alphaproteobacteria</taxon>
        <taxon>Rhodobacterales</taxon>
        <taxon>Paracoccaceae</taxon>
        <taxon>Paracoccus</taxon>
    </lineage>
</organism>
<dbReference type="SMART" id="SM00116">
    <property type="entry name" value="CBS"/>
    <property type="match status" value="2"/>
</dbReference>
<keyword evidence="1 2" id="KW-0129">CBS domain</keyword>
<evidence type="ECO:0000259" key="4">
    <source>
        <dbReference type="PROSITE" id="PS51371"/>
    </source>
</evidence>
<dbReference type="Proteomes" id="UP000184444">
    <property type="component" value="Unassembled WGS sequence"/>
</dbReference>
<dbReference type="EMBL" id="FRCK01000002">
    <property type="protein sequence ID" value="SHL94986.1"/>
    <property type="molecule type" value="Genomic_DNA"/>
</dbReference>
<evidence type="ECO:0000256" key="3">
    <source>
        <dbReference type="SAM" id="MobiDB-lite"/>
    </source>
</evidence>
<dbReference type="PANTHER" id="PTHR43080:SF2">
    <property type="entry name" value="CBS DOMAIN-CONTAINING PROTEIN"/>
    <property type="match status" value="1"/>
</dbReference>
<accession>A0A1M7ETS3</accession>
<dbReference type="Pfam" id="PF00571">
    <property type="entry name" value="CBS"/>
    <property type="match status" value="1"/>
</dbReference>
<dbReference type="STRING" id="53463.SAMN05444389_102305"/>
<dbReference type="InterPro" id="IPR018821">
    <property type="entry name" value="DUF294_put_nucleoTrafse_sb-bd"/>
</dbReference>
<dbReference type="CDD" id="cd05401">
    <property type="entry name" value="NT_GlnE_GlnD_like"/>
    <property type="match status" value="1"/>
</dbReference>
<feature type="region of interest" description="Disordered" evidence="3">
    <location>
        <begin position="1"/>
        <end position="28"/>
    </location>
</feature>
<dbReference type="InterPro" id="IPR005105">
    <property type="entry name" value="GlnD_Uridyltrans_N"/>
</dbReference>
<dbReference type="InterPro" id="IPR000644">
    <property type="entry name" value="CBS_dom"/>
</dbReference>
<proteinExistence type="predicted"/>
<dbReference type="Pfam" id="PF03445">
    <property type="entry name" value="DUF294"/>
    <property type="match status" value="1"/>
</dbReference>
<sequence>MTPAGLRENDGAAGPSGPAVPLASGGGDHARRETLTLITSRVGDAPVRKPFFLEAGTDIVSACRQMAAAGVTDVLVQDGGAAGDRLGIFTTTNLRDVLLMDRPPASITLREVAAFPAITIDRGAELFEAMILMLRHGVHRLVVCERGQVAGVLRQLDLMGFLANHSHLIALEAAEAGSVAALKRAADQIAPLVAVLHQDGVRIEVIARLVGELNRTVFRRLWELVAPESLRENSCLIVMGSEGRGEQIMRTDQDNGLILRDGVAPETAAAATAAFTAALVDFGYPPCPGGIMASRPDWCRPVAGFRRAIGQWVHGDDPEGPMKLAIFMDALAVSGDAELLAGLRAQLARLMSDSDAYLARFAASVNSFSQDRSWWSRLPGMTGRGSAEIDIKKLGIFPIVQGARALALKYRVSDLPTTARLAALAQARRITPAQARDLSDALHFLMGVKLDSNLRQIEDGRTPDNLIRLDALGALDREGLKEALAIVRGFRDWITQHFRLQT</sequence>
<dbReference type="GO" id="GO:0008773">
    <property type="term" value="F:[protein-PII] uridylyltransferase activity"/>
    <property type="evidence" value="ECO:0007669"/>
    <property type="project" value="InterPro"/>
</dbReference>
<evidence type="ECO:0000256" key="1">
    <source>
        <dbReference type="ARBA" id="ARBA00023122"/>
    </source>
</evidence>